<sequence length="340" mass="36853">MITNYTRFGRGLLICGVLGMVSIGTARGDSLGHLNDEFEDGSKLGDWTQNDVAEGWASHWETWDIDGSNAGKMTVMPYSSSWFGEYVSGLAYKKVSGDFAITTEVSVTNRAGDGLPTAAFSLAGLMIRKGRPEMEAGGPDAWTPGGENYLFLALGYASAGFGGPGQPAPGPGPHFERKSTTNSSSSLVATQNEATTAQLQIARVGDSVILMYKRPQDTEWQVHWRYDRPDMAGELQVGMHAYTNWPEASSVPAFEQNTTTNDGPGFNPDLIAQYEYARFARVELPDELVGVDLVGDATDEQLLSFLGESLSQPVPEPSAVALMGMGAWMCIGRRNRRRME</sequence>
<evidence type="ECO:0000259" key="2">
    <source>
        <dbReference type="Pfam" id="PF07589"/>
    </source>
</evidence>
<dbReference type="OrthoDB" id="9806213at2"/>
<reference evidence="3 4" key="1">
    <citation type="submission" date="2019-02" db="EMBL/GenBank/DDBJ databases">
        <title>Deep-cultivation of Planctomycetes and their phenomic and genomic characterization uncovers novel biology.</title>
        <authorList>
            <person name="Wiegand S."/>
            <person name="Jogler M."/>
            <person name="Boedeker C."/>
            <person name="Pinto D."/>
            <person name="Vollmers J."/>
            <person name="Rivas-Marin E."/>
            <person name="Kohn T."/>
            <person name="Peeters S.H."/>
            <person name="Heuer A."/>
            <person name="Rast P."/>
            <person name="Oberbeckmann S."/>
            <person name="Bunk B."/>
            <person name="Jeske O."/>
            <person name="Meyerdierks A."/>
            <person name="Storesund J.E."/>
            <person name="Kallscheuer N."/>
            <person name="Luecker S."/>
            <person name="Lage O.M."/>
            <person name="Pohl T."/>
            <person name="Merkel B.J."/>
            <person name="Hornburger P."/>
            <person name="Mueller R.-W."/>
            <person name="Bruemmer F."/>
            <person name="Labrenz M."/>
            <person name="Spormann A.M."/>
            <person name="Op den Camp H."/>
            <person name="Overmann J."/>
            <person name="Amann R."/>
            <person name="Jetten M.S.M."/>
            <person name="Mascher T."/>
            <person name="Medema M.H."/>
            <person name="Devos D.P."/>
            <person name="Kaster A.-K."/>
            <person name="Ovreas L."/>
            <person name="Rohde M."/>
            <person name="Galperin M.Y."/>
            <person name="Jogler C."/>
        </authorList>
    </citation>
    <scope>NUCLEOTIDE SEQUENCE [LARGE SCALE GENOMIC DNA]</scope>
    <source>
        <strain evidence="3 4">KS4</strain>
    </source>
</reference>
<evidence type="ECO:0000313" key="4">
    <source>
        <dbReference type="Proteomes" id="UP000317369"/>
    </source>
</evidence>
<dbReference type="AlphaFoldDB" id="A0A517YSR5"/>
<dbReference type="InterPro" id="IPR013424">
    <property type="entry name" value="Ice-binding_C"/>
</dbReference>
<feature type="domain" description="Ice-binding protein C-terminal" evidence="2">
    <location>
        <begin position="313"/>
        <end position="337"/>
    </location>
</feature>
<keyword evidence="4" id="KW-1185">Reference proteome</keyword>
<dbReference type="Pfam" id="PF07589">
    <property type="entry name" value="PEP-CTERM"/>
    <property type="match status" value="1"/>
</dbReference>
<gene>
    <name evidence="3" type="ORF">KS4_12930</name>
</gene>
<protein>
    <recommendedName>
        <fullName evidence="2">Ice-binding protein C-terminal domain-containing protein</fullName>
    </recommendedName>
</protein>
<proteinExistence type="predicted"/>
<accession>A0A517YSR5</accession>
<dbReference type="RefSeq" id="WP_145076064.1">
    <property type="nucleotide sequence ID" value="NZ_CP036425.1"/>
</dbReference>
<dbReference type="KEGG" id="pcor:KS4_12930"/>
<name>A0A517YSR5_9BACT</name>
<dbReference type="Proteomes" id="UP000317369">
    <property type="component" value="Chromosome"/>
</dbReference>
<evidence type="ECO:0000313" key="3">
    <source>
        <dbReference type="EMBL" id="QDU33248.1"/>
    </source>
</evidence>
<dbReference type="EMBL" id="CP036425">
    <property type="protein sequence ID" value="QDU33248.1"/>
    <property type="molecule type" value="Genomic_DNA"/>
</dbReference>
<feature type="region of interest" description="Disordered" evidence="1">
    <location>
        <begin position="162"/>
        <end position="185"/>
    </location>
</feature>
<evidence type="ECO:0000256" key="1">
    <source>
        <dbReference type="SAM" id="MobiDB-lite"/>
    </source>
</evidence>
<dbReference type="NCBIfam" id="TIGR02595">
    <property type="entry name" value="PEP_CTERM"/>
    <property type="match status" value="1"/>
</dbReference>
<organism evidence="3 4">
    <name type="scientific">Poriferisphaera corsica</name>
    <dbReference type="NCBI Taxonomy" id="2528020"/>
    <lineage>
        <taxon>Bacteria</taxon>
        <taxon>Pseudomonadati</taxon>
        <taxon>Planctomycetota</taxon>
        <taxon>Phycisphaerae</taxon>
        <taxon>Phycisphaerales</taxon>
        <taxon>Phycisphaeraceae</taxon>
        <taxon>Poriferisphaera</taxon>
    </lineage>
</organism>